<dbReference type="Proteomes" id="UP000194003">
    <property type="component" value="Unassembled WGS sequence"/>
</dbReference>
<dbReference type="GO" id="GO:0005524">
    <property type="term" value="F:ATP binding"/>
    <property type="evidence" value="ECO:0007669"/>
    <property type="project" value="UniProtKB-UniRule"/>
</dbReference>
<comment type="catalytic activity">
    <reaction evidence="13">
        <text>a lipid A disaccharide + ATP = a lipid IVA + ADP + H(+)</text>
        <dbReference type="Rhea" id="RHEA:67840"/>
        <dbReference type="ChEBI" id="CHEBI:15378"/>
        <dbReference type="ChEBI" id="CHEBI:30616"/>
        <dbReference type="ChEBI" id="CHEBI:176343"/>
        <dbReference type="ChEBI" id="CHEBI:176425"/>
        <dbReference type="ChEBI" id="CHEBI:456216"/>
        <dbReference type="EC" id="2.7.1.130"/>
    </reaction>
</comment>
<evidence type="ECO:0000256" key="7">
    <source>
        <dbReference type="ARBA" id="ARBA00022679"/>
    </source>
</evidence>
<evidence type="ECO:0000256" key="11">
    <source>
        <dbReference type="ARBA" id="ARBA00023098"/>
    </source>
</evidence>
<evidence type="ECO:0000313" key="15">
    <source>
        <dbReference type="Proteomes" id="UP000194003"/>
    </source>
</evidence>
<dbReference type="STRING" id="1434232.MAIT1_04186"/>
<evidence type="ECO:0000256" key="4">
    <source>
        <dbReference type="ARBA" id="ARBA00016436"/>
    </source>
</evidence>
<dbReference type="GO" id="GO:0009029">
    <property type="term" value="F:lipid-A 4'-kinase activity"/>
    <property type="evidence" value="ECO:0007669"/>
    <property type="project" value="UniProtKB-UniRule"/>
</dbReference>
<keyword evidence="6 13" id="KW-0441">Lipid A biosynthesis</keyword>
<evidence type="ECO:0000256" key="8">
    <source>
        <dbReference type="ARBA" id="ARBA00022741"/>
    </source>
</evidence>
<name>A0A1Y2K770_9PROT</name>
<evidence type="ECO:0000256" key="2">
    <source>
        <dbReference type="ARBA" id="ARBA00004870"/>
    </source>
</evidence>
<protein>
    <recommendedName>
        <fullName evidence="4 13">Tetraacyldisaccharide 4'-kinase</fullName>
        <ecNumber evidence="3 13">2.7.1.130</ecNumber>
    </recommendedName>
    <alternativeName>
        <fullName evidence="12 13">Lipid A 4'-kinase</fullName>
    </alternativeName>
</protein>
<evidence type="ECO:0000256" key="6">
    <source>
        <dbReference type="ARBA" id="ARBA00022556"/>
    </source>
</evidence>
<evidence type="ECO:0000256" key="9">
    <source>
        <dbReference type="ARBA" id="ARBA00022777"/>
    </source>
</evidence>
<dbReference type="Pfam" id="PF02606">
    <property type="entry name" value="LpxK"/>
    <property type="match status" value="1"/>
</dbReference>
<evidence type="ECO:0000256" key="13">
    <source>
        <dbReference type="HAMAP-Rule" id="MF_00409"/>
    </source>
</evidence>
<keyword evidence="8 13" id="KW-0547">Nucleotide-binding</keyword>
<keyword evidence="10 13" id="KW-0067">ATP-binding</keyword>
<keyword evidence="11 13" id="KW-0443">Lipid metabolism</keyword>
<dbReference type="PANTHER" id="PTHR42724">
    <property type="entry name" value="TETRAACYLDISACCHARIDE 4'-KINASE"/>
    <property type="match status" value="1"/>
</dbReference>
<evidence type="ECO:0000256" key="3">
    <source>
        <dbReference type="ARBA" id="ARBA00012071"/>
    </source>
</evidence>
<keyword evidence="5 13" id="KW-0444">Lipid biosynthesis</keyword>
<comment type="pathway">
    <text evidence="2 13">Glycolipid biosynthesis; lipid IV(A) biosynthesis; lipid IV(A) from (3R)-3-hydroxytetradecanoyl-[acyl-carrier-protein] and UDP-N-acetyl-alpha-D-glucosamine: step 6/6.</text>
</comment>
<keyword evidence="15" id="KW-1185">Reference proteome</keyword>
<evidence type="ECO:0000256" key="5">
    <source>
        <dbReference type="ARBA" id="ARBA00022516"/>
    </source>
</evidence>
<dbReference type="GO" id="GO:0009244">
    <property type="term" value="P:lipopolysaccharide core region biosynthetic process"/>
    <property type="evidence" value="ECO:0007669"/>
    <property type="project" value="TreeGrafter"/>
</dbReference>
<dbReference type="InterPro" id="IPR027417">
    <property type="entry name" value="P-loop_NTPase"/>
</dbReference>
<gene>
    <name evidence="13" type="primary">lpxK</name>
    <name evidence="14" type="ORF">MAIT1_04186</name>
</gene>
<dbReference type="NCBIfam" id="TIGR00682">
    <property type="entry name" value="lpxK"/>
    <property type="match status" value="1"/>
</dbReference>
<sequence>MGALYGAVMQGRNVAYDRRWLTRYRCPAPVISVGNLTSGGVGKTPLCAWLADWLLAQGRRPALISRGHGGLCRESVCVISDGEQMVMRPPEAADEAALLARHAPRAVTLTAPKRALAMAFAVEELGADVVVLDDAFQHRAAQRDLDIVLMDARQPFGNGRILPGGVLREPVSGLRRAHLGILTRADDAAAGDRAAQNIADIAPELPVLRARHQADGWRNAQGARVSAPQRAAAFCAIARPDSFQRSLQQAGVDVLSLNAFPDHHIFTQEELMELAQRAQAQGAEALACTQKDLIKIAHPERLPLPVKALAIGMAFADAAPLERMISELLTQWA</sequence>
<dbReference type="SUPFAM" id="SSF52540">
    <property type="entry name" value="P-loop containing nucleoside triphosphate hydrolases"/>
    <property type="match status" value="1"/>
</dbReference>
<evidence type="ECO:0000256" key="10">
    <source>
        <dbReference type="ARBA" id="ARBA00022840"/>
    </source>
</evidence>
<keyword evidence="9 13" id="KW-0418">Kinase</keyword>
<dbReference type="InterPro" id="IPR003758">
    <property type="entry name" value="LpxK"/>
</dbReference>
<comment type="function">
    <text evidence="1 13">Transfers the gamma-phosphate of ATP to the 4'-position of a tetraacyldisaccharide 1-phosphate intermediate (termed DS-1-P) to form tetraacyldisaccharide 1,4'-bis-phosphate (lipid IVA).</text>
</comment>
<dbReference type="HAMAP" id="MF_00409">
    <property type="entry name" value="LpxK"/>
    <property type="match status" value="1"/>
</dbReference>
<dbReference type="EC" id="2.7.1.130" evidence="3 13"/>
<dbReference type="GO" id="GO:0009245">
    <property type="term" value="P:lipid A biosynthetic process"/>
    <property type="evidence" value="ECO:0007669"/>
    <property type="project" value="UniProtKB-UniRule"/>
</dbReference>
<proteinExistence type="inferred from homology"/>
<comment type="similarity">
    <text evidence="13">Belongs to the LpxK family.</text>
</comment>
<accession>A0A1Y2K770</accession>
<organism evidence="14 15">
    <name type="scientific">Magnetofaba australis IT-1</name>
    <dbReference type="NCBI Taxonomy" id="1434232"/>
    <lineage>
        <taxon>Bacteria</taxon>
        <taxon>Pseudomonadati</taxon>
        <taxon>Pseudomonadota</taxon>
        <taxon>Magnetococcia</taxon>
        <taxon>Magnetococcales</taxon>
        <taxon>Magnetococcaceae</taxon>
        <taxon>Magnetofaba</taxon>
    </lineage>
</organism>
<keyword evidence="7 13" id="KW-0808">Transferase</keyword>
<dbReference type="AlphaFoldDB" id="A0A1Y2K770"/>
<dbReference type="EMBL" id="LVJN01000019">
    <property type="protein sequence ID" value="OSM04311.1"/>
    <property type="molecule type" value="Genomic_DNA"/>
</dbReference>
<reference evidence="14 15" key="1">
    <citation type="journal article" date="2016" name="BMC Genomics">
        <title>Combined genomic and structural analyses of a cultured magnetotactic bacterium reveals its niche adaptation to a dynamic environment.</title>
        <authorList>
            <person name="Araujo A.C."/>
            <person name="Morillo V."/>
            <person name="Cypriano J."/>
            <person name="Teixeira L.C."/>
            <person name="Leao P."/>
            <person name="Lyra S."/>
            <person name="Almeida L.G."/>
            <person name="Bazylinski D.A."/>
            <person name="Vasconcellos A.T."/>
            <person name="Abreu F."/>
            <person name="Lins U."/>
        </authorList>
    </citation>
    <scope>NUCLEOTIDE SEQUENCE [LARGE SCALE GENOMIC DNA]</scope>
    <source>
        <strain evidence="14 15">IT-1</strain>
    </source>
</reference>
<comment type="caution">
    <text evidence="14">The sequence shown here is derived from an EMBL/GenBank/DDBJ whole genome shotgun (WGS) entry which is preliminary data.</text>
</comment>
<evidence type="ECO:0000313" key="14">
    <source>
        <dbReference type="EMBL" id="OSM04311.1"/>
    </source>
</evidence>
<dbReference type="GO" id="GO:0005886">
    <property type="term" value="C:plasma membrane"/>
    <property type="evidence" value="ECO:0007669"/>
    <property type="project" value="TreeGrafter"/>
</dbReference>
<dbReference type="PANTHER" id="PTHR42724:SF1">
    <property type="entry name" value="TETRAACYLDISACCHARIDE 4'-KINASE, MITOCHONDRIAL-RELATED"/>
    <property type="match status" value="1"/>
</dbReference>
<evidence type="ECO:0000256" key="1">
    <source>
        <dbReference type="ARBA" id="ARBA00002274"/>
    </source>
</evidence>
<evidence type="ECO:0000256" key="12">
    <source>
        <dbReference type="ARBA" id="ARBA00029757"/>
    </source>
</evidence>
<feature type="binding site" evidence="13">
    <location>
        <begin position="37"/>
        <end position="44"/>
    </location>
    <ligand>
        <name>ATP</name>
        <dbReference type="ChEBI" id="CHEBI:30616"/>
    </ligand>
</feature>
<dbReference type="UniPathway" id="UPA00359">
    <property type="reaction ID" value="UER00482"/>
</dbReference>